<dbReference type="EMBL" id="JAIWYP010000008">
    <property type="protein sequence ID" value="KAH3785498.1"/>
    <property type="molecule type" value="Genomic_DNA"/>
</dbReference>
<evidence type="ECO:0000259" key="1">
    <source>
        <dbReference type="PROSITE" id="PS51054"/>
    </source>
</evidence>
<dbReference type="AlphaFoldDB" id="A0A9D4ETP2"/>
<gene>
    <name evidence="2" type="ORF">DPMN_163589</name>
</gene>
<keyword evidence="3" id="KW-1185">Reference proteome</keyword>
<dbReference type="SUPFAM" id="SSF158457">
    <property type="entry name" value="Orange domain-like"/>
    <property type="match status" value="1"/>
</dbReference>
<feature type="domain" description="Orange" evidence="1">
    <location>
        <begin position="36"/>
        <end position="69"/>
    </location>
</feature>
<sequence length="86" mass="9602">MTRVDKADILDRTVLHIQQLQQRNGSASMATESVAYQSGFQACAREVMTYLTSQKSPDIKTIKALSDHLHATQPVPQMCVRNKTLV</sequence>
<comment type="caution">
    <text evidence="2">The sequence shown here is derived from an EMBL/GenBank/DDBJ whole genome shotgun (WGS) entry which is preliminary data.</text>
</comment>
<reference evidence="2" key="1">
    <citation type="journal article" date="2019" name="bioRxiv">
        <title>The Genome of the Zebra Mussel, Dreissena polymorpha: A Resource for Invasive Species Research.</title>
        <authorList>
            <person name="McCartney M.A."/>
            <person name="Auch B."/>
            <person name="Kono T."/>
            <person name="Mallez S."/>
            <person name="Zhang Y."/>
            <person name="Obille A."/>
            <person name="Becker A."/>
            <person name="Abrahante J.E."/>
            <person name="Garbe J."/>
            <person name="Badalamenti J.P."/>
            <person name="Herman A."/>
            <person name="Mangelson H."/>
            <person name="Liachko I."/>
            <person name="Sullivan S."/>
            <person name="Sone E.D."/>
            <person name="Koren S."/>
            <person name="Silverstein K.A.T."/>
            <person name="Beckman K.B."/>
            <person name="Gohl D.M."/>
        </authorList>
    </citation>
    <scope>NUCLEOTIDE SEQUENCE</scope>
    <source>
        <strain evidence="2">Duluth1</strain>
        <tissue evidence="2">Whole animal</tissue>
    </source>
</reference>
<reference evidence="2" key="2">
    <citation type="submission" date="2020-11" db="EMBL/GenBank/DDBJ databases">
        <authorList>
            <person name="McCartney M.A."/>
            <person name="Auch B."/>
            <person name="Kono T."/>
            <person name="Mallez S."/>
            <person name="Becker A."/>
            <person name="Gohl D.M."/>
            <person name="Silverstein K.A.T."/>
            <person name="Koren S."/>
            <person name="Bechman K.B."/>
            <person name="Herman A."/>
            <person name="Abrahante J.E."/>
            <person name="Garbe J."/>
        </authorList>
    </citation>
    <scope>NUCLEOTIDE SEQUENCE</scope>
    <source>
        <strain evidence="2">Duluth1</strain>
        <tissue evidence="2">Whole animal</tissue>
    </source>
</reference>
<dbReference type="PROSITE" id="PS51054">
    <property type="entry name" value="ORANGE"/>
    <property type="match status" value="1"/>
</dbReference>
<dbReference type="Pfam" id="PF07527">
    <property type="entry name" value="Hairy_orange"/>
    <property type="match status" value="1"/>
</dbReference>
<dbReference type="GO" id="GO:0006355">
    <property type="term" value="P:regulation of DNA-templated transcription"/>
    <property type="evidence" value="ECO:0007669"/>
    <property type="project" value="InterPro"/>
</dbReference>
<dbReference type="InterPro" id="IPR003650">
    <property type="entry name" value="Orange_dom"/>
</dbReference>
<dbReference type="Gene3D" id="6.10.250.980">
    <property type="match status" value="1"/>
</dbReference>
<proteinExistence type="predicted"/>
<name>A0A9D4ETP2_DREPO</name>
<evidence type="ECO:0000313" key="3">
    <source>
        <dbReference type="Proteomes" id="UP000828390"/>
    </source>
</evidence>
<dbReference type="Proteomes" id="UP000828390">
    <property type="component" value="Unassembled WGS sequence"/>
</dbReference>
<evidence type="ECO:0000313" key="2">
    <source>
        <dbReference type="EMBL" id="KAH3785498.1"/>
    </source>
</evidence>
<protein>
    <recommendedName>
        <fullName evidence="1">Orange domain-containing protein</fullName>
    </recommendedName>
</protein>
<dbReference type="GO" id="GO:0003677">
    <property type="term" value="F:DNA binding"/>
    <property type="evidence" value="ECO:0007669"/>
    <property type="project" value="InterPro"/>
</dbReference>
<accession>A0A9D4ETP2</accession>
<organism evidence="2 3">
    <name type="scientific">Dreissena polymorpha</name>
    <name type="common">Zebra mussel</name>
    <name type="synonym">Mytilus polymorpha</name>
    <dbReference type="NCBI Taxonomy" id="45954"/>
    <lineage>
        <taxon>Eukaryota</taxon>
        <taxon>Metazoa</taxon>
        <taxon>Spiralia</taxon>
        <taxon>Lophotrochozoa</taxon>
        <taxon>Mollusca</taxon>
        <taxon>Bivalvia</taxon>
        <taxon>Autobranchia</taxon>
        <taxon>Heteroconchia</taxon>
        <taxon>Euheterodonta</taxon>
        <taxon>Imparidentia</taxon>
        <taxon>Neoheterodontei</taxon>
        <taxon>Myida</taxon>
        <taxon>Dreissenoidea</taxon>
        <taxon>Dreissenidae</taxon>
        <taxon>Dreissena</taxon>
    </lineage>
</organism>